<feature type="region of interest" description="Disordered" evidence="1">
    <location>
        <begin position="48"/>
        <end position="68"/>
    </location>
</feature>
<reference evidence="2" key="1">
    <citation type="submission" date="2025-08" db="UniProtKB">
        <authorList>
            <consortium name="Ensembl"/>
        </authorList>
    </citation>
    <scope>IDENTIFICATION</scope>
</reference>
<evidence type="ECO:0000256" key="1">
    <source>
        <dbReference type="SAM" id="MobiDB-lite"/>
    </source>
</evidence>
<accession>A0A3Q0SM60</accession>
<feature type="compositionally biased region" description="Gly residues" evidence="1">
    <location>
        <begin position="49"/>
        <end position="63"/>
    </location>
</feature>
<name>A0A3Q0SM60_AMPCI</name>
<evidence type="ECO:0000313" key="2">
    <source>
        <dbReference type="Ensembl" id="ENSACIP00000024271.1"/>
    </source>
</evidence>
<dbReference type="Proteomes" id="UP000261340">
    <property type="component" value="Unplaced"/>
</dbReference>
<evidence type="ECO:0000313" key="3">
    <source>
        <dbReference type="Proteomes" id="UP000261340"/>
    </source>
</evidence>
<dbReference type="AlphaFoldDB" id="A0A3Q0SM60"/>
<keyword evidence="3" id="KW-1185">Reference proteome</keyword>
<reference evidence="2" key="2">
    <citation type="submission" date="2025-09" db="UniProtKB">
        <authorList>
            <consortium name="Ensembl"/>
        </authorList>
    </citation>
    <scope>IDENTIFICATION</scope>
</reference>
<protein>
    <submittedName>
        <fullName evidence="2">Uncharacterized protein</fullName>
    </submittedName>
</protein>
<proteinExistence type="predicted"/>
<dbReference type="Ensembl" id="ENSACIT00000024911.1">
    <property type="protein sequence ID" value="ENSACIP00000024271.1"/>
    <property type="gene ID" value="ENSACIG00000018843.1"/>
</dbReference>
<dbReference type="STRING" id="61819.ENSACIP00000024271"/>
<organism evidence="2 3">
    <name type="scientific">Amphilophus citrinellus</name>
    <name type="common">Midas cichlid</name>
    <name type="synonym">Cichlasoma citrinellum</name>
    <dbReference type="NCBI Taxonomy" id="61819"/>
    <lineage>
        <taxon>Eukaryota</taxon>
        <taxon>Metazoa</taxon>
        <taxon>Chordata</taxon>
        <taxon>Craniata</taxon>
        <taxon>Vertebrata</taxon>
        <taxon>Euteleostomi</taxon>
        <taxon>Actinopterygii</taxon>
        <taxon>Neopterygii</taxon>
        <taxon>Teleostei</taxon>
        <taxon>Neoteleostei</taxon>
        <taxon>Acanthomorphata</taxon>
        <taxon>Ovalentaria</taxon>
        <taxon>Cichlomorphae</taxon>
        <taxon>Cichliformes</taxon>
        <taxon>Cichlidae</taxon>
        <taxon>New World cichlids</taxon>
        <taxon>Cichlasomatinae</taxon>
        <taxon>Heroini</taxon>
        <taxon>Amphilophus</taxon>
    </lineage>
</organism>
<sequence>GGQSWVFFKILDVNLKNGYGFGEFTSYTTLSASRDADNVRGSLWSTPGDYGGGGGGGQGGYGRWEGSDRYGPPIRTDYRLIVENLSSRCIKLCVGLVHRGCVHGESYRLHEV</sequence>